<proteinExistence type="predicted"/>
<accession>A0AAE0JKC9</accession>
<feature type="signal peptide" evidence="1">
    <location>
        <begin position="1"/>
        <end position="20"/>
    </location>
</feature>
<dbReference type="RefSeq" id="XP_062684645.1">
    <property type="nucleotide sequence ID" value="XM_062826363.1"/>
</dbReference>
<feature type="chain" id="PRO_5042004628" description="Secreted protein" evidence="1">
    <location>
        <begin position="21"/>
        <end position="71"/>
    </location>
</feature>
<dbReference type="Proteomes" id="UP001278500">
    <property type="component" value="Unassembled WGS sequence"/>
</dbReference>
<evidence type="ECO:0008006" key="4">
    <source>
        <dbReference type="Google" id="ProtNLM"/>
    </source>
</evidence>
<dbReference type="GeneID" id="87863517"/>
<reference evidence="2" key="1">
    <citation type="journal article" date="2023" name="Mol. Phylogenet. Evol.">
        <title>Genome-scale phylogeny and comparative genomics of the fungal order Sordariales.</title>
        <authorList>
            <person name="Hensen N."/>
            <person name="Bonometti L."/>
            <person name="Westerberg I."/>
            <person name="Brannstrom I.O."/>
            <person name="Guillou S."/>
            <person name="Cros-Aarteil S."/>
            <person name="Calhoun S."/>
            <person name="Haridas S."/>
            <person name="Kuo A."/>
            <person name="Mondo S."/>
            <person name="Pangilinan J."/>
            <person name="Riley R."/>
            <person name="LaButti K."/>
            <person name="Andreopoulos B."/>
            <person name="Lipzen A."/>
            <person name="Chen C."/>
            <person name="Yan M."/>
            <person name="Daum C."/>
            <person name="Ng V."/>
            <person name="Clum A."/>
            <person name="Steindorff A."/>
            <person name="Ohm R.A."/>
            <person name="Martin F."/>
            <person name="Silar P."/>
            <person name="Natvig D.O."/>
            <person name="Lalanne C."/>
            <person name="Gautier V."/>
            <person name="Ament-Velasquez S.L."/>
            <person name="Kruys A."/>
            <person name="Hutchinson M.I."/>
            <person name="Powell A.J."/>
            <person name="Barry K."/>
            <person name="Miller A.N."/>
            <person name="Grigoriev I.V."/>
            <person name="Debuchy R."/>
            <person name="Gladieux P."/>
            <person name="Hiltunen Thoren M."/>
            <person name="Johannesson H."/>
        </authorList>
    </citation>
    <scope>NUCLEOTIDE SEQUENCE</scope>
    <source>
        <strain evidence="2">CBS 560.94</strain>
    </source>
</reference>
<gene>
    <name evidence="2" type="ORF">B0H65DRAFT_457618</name>
</gene>
<organism evidence="2 3">
    <name type="scientific">Neurospora tetraspora</name>
    <dbReference type="NCBI Taxonomy" id="94610"/>
    <lineage>
        <taxon>Eukaryota</taxon>
        <taxon>Fungi</taxon>
        <taxon>Dikarya</taxon>
        <taxon>Ascomycota</taxon>
        <taxon>Pezizomycotina</taxon>
        <taxon>Sordariomycetes</taxon>
        <taxon>Sordariomycetidae</taxon>
        <taxon>Sordariales</taxon>
        <taxon>Sordariaceae</taxon>
        <taxon>Neurospora</taxon>
    </lineage>
</organism>
<sequence length="71" mass="8203">MWFLCLWWLCVVCETTGVGSETKNARSKLQNNPQFKNFIPGLDERQGSWARRHIKTLKGFSSPTRLYKNGA</sequence>
<reference evidence="2" key="2">
    <citation type="submission" date="2023-06" db="EMBL/GenBank/DDBJ databases">
        <authorList>
            <consortium name="Lawrence Berkeley National Laboratory"/>
            <person name="Haridas S."/>
            <person name="Hensen N."/>
            <person name="Bonometti L."/>
            <person name="Westerberg I."/>
            <person name="Brannstrom I.O."/>
            <person name="Guillou S."/>
            <person name="Cros-Aarteil S."/>
            <person name="Calhoun S."/>
            <person name="Kuo A."/>
            <person name="Mondo S."/>
            <person name="Pangilinan J."/>
            <person name="Riley R."/>
            <person name="Labutti K."/>
            <person name="Andreopoulos B."/>
            <person name="Lipzen A."/>
            <person name="Chen C."/>
            <person name="Yanf M."/>
            <person name="Daum C."/>
            <person name="Ng V."/>
            <person name="Clum A."/>
            <person name="Steindorff A."/>
            <person name="Ohm R."/>
            <person name="Martin F."/>
            <person name="Silar P."/>
            <person name="Natvig D."/>
            <person name="Lalanne C."/>
            <person name="Gautier V."/>
            <person name="Ament-Velasquez S.L."/>
            <person name="Kruys A."/>
            <person name="Hutchinson M.I."/>
            <person name="Powell A.J."/>
            <person name="Barry K."/>
            <person name="Miller A.N."/>
            <person name="Grigoriev I.V."/>
            <person name="Debuchy R."/>
            <person name="Gladieux P."/>
            <person name="Thoren M.H."/>
            <person name="Johannesson H."/>
        </authorList>
    </citation>
    <scope>NUCLEOTIDE SEQUENCE</scope>
    <source>
        <strain evidence="2">CBS 560.94</strain>
    </source>
</reference>
<evidence type="ECO:0000313" key="3">
    <source>
        <dbReference type="Proteomes" id="UP001278500"/>
    </source>
</evidence>
<comment type="caution">
    <text evidence="2">The sequence shown here is derived from an EMBL/GenBank/DDBJ whole genome shotgun (WGS) entry which is preliminary data.</text>
</comment>
<keyword evidence="1" id="KW-0732">Signal</keyword>
<evidence type="ECO:0000313" key="2">
    <source>
        <dbReference type="EMBL" id="KAK3351350.1"/>
    </source>
</evidence>
<dbReference type="EMBL" id="JAUEPP010000002">
    <property type="protein sequence ID" value="KAK3351350.1"/>
    <property type="molecule type" value="Genomic_DNA"/>
</dbReference>
<name>A0AAE0JKC9_9PEZI</name>
<dbReference type="AlphaFoldDB" id="A0AAE0JKC9"/>
<evidence type="ECO:0000256" key="1">
    <source>
        <dbReference type="SAM" id="SignalP"/>
    </source>
</evidence>
<keyword evidence="3" id="KW-1185">Reference proteome</keyword>
<protein>
    <recommendedName>
        <fullName evidence="4">Secreted protein</fullName>
    </recommendedName>
</protein>